<accession>A0A679GQ90</accession>
<gene>
    <name evidence="2" type="ORF">PtoMrB4_21910</name>
</gene>
<feature type="transmembrane region" description="Helical" evidence="1">
    <location>
        <begin position="53"/>
        <end position="73"/>
    </location>
</feature>
<sequence length="228" mass="23619">MDTLFGRIAAVSLGLTSWLVALATFIVAIGFLAGLPLAPFHLEGPLAVPPWHALALDGLLLVGLVAAVLLAAGRSHRARLLMVSAMALLVMAFWQPLGGETWQFENPSLRLVLSAAFGLGAALLAYALVLADLLSGSGLVAAWRRLPGGSVRAIPALARGLRGEARLASGLGVLLCAWGSPAMGVAHLGLALLASLVVGWAMVRGRARSSGRVLRLERAPRDGVRHAA</sequence>
<dbReference type="AlphaFoldDB" id="A0A679GQ90"/>
<keyword evidence="1" id="KW-1133">Transmembrane helix</keyword>
<reference evidence="2 3" key="1">
    <citation type="journal article" date="2020" name="Microbiol. Resour. Announc.">
        <title>Complete genome sequence of Pseudomonas otitidis strain MrB4, isolated from Lake Biwa in Japan.</title>
        <authorList>
            <person name="Miyazaki K."/>
            <person name="Hase E."/>
            <person name="Maruya T."/>
        </authorList>
    </citation>
    <scope>NUCLEOTIDE SEQUENCE [LARGE SCALE GENOMIC DNA]</scope>
    <source>
        <strain evidence="2 3">MrB4</strain>
    </source>
</reference>
<name>A0A679GQ90_9GAMM</name>
<dbReference type="Proteomes" id="UP000501237">
    <property type="component" value="Chromosome"/>
</dbReference>
<dbReference type="KEGG" id="poj:PtoMrB4_21910"/>
<protein>
    <submittedName>
        <fullName evidence="2">Uncharacterized protein</fullName>
    </submittedName>
</protein>
<keyword evidence="1" id="KW-0812">Transmembrane</keyword>
<proteinExistence type="predicted"/>
<organism evidence="2 3">
    <name type="scientific">Metapseudomonas otitidis</name>
    <dbReference type="NCBI Taxonomy" id="319939"/>
    <lineage>
        <taxon>Bacteria</taxon>
        <taxon>Pseudomonadati</taxon>
        <taxon>Pseudomonadota</taxon>
        <taxon>Gammaproteobacteria</taxon>
        <taxon>Pseudomonadales</taxon>
        <taxon>Pseudomonadaceae</taxon>
        <taxon>Metapseudomonas</taxon>
    </lineage>
</organism>
<dbReference type="GeneID" id="57397412"/>
<feature type="transmembrane region" description="Helical" evidence="1">
    <location>
        <begin position="12"/>
        <end position="33"/>
    </location>
</feature>
<keyword evidence="1" id="KW-0472">Membrane</keyword>
<feature type="transmembrane region" description="Helical" evidence="1">
    <location>
        <begin position="186"/>
        <end position="203"/>
    </location>
</feature>
<dbReference type="EMBL" id="AP022642">
    <property type="protein sequence ID" value="BCA28214.1"/>
    <property type="molecule type" value="Genomic_DNA"/>
</dbReference>
<evidence type="ECO:0000313" key="3">
    <source>
        <dbReference type="Proteomes" id="UP000501237"/>
    </source>
</evidence>
<dbReference type="RefSeq" id="WP_172433265.1">
    <property type="nucleotide sequence ID" value="NZ_AP022642.1"/>
</dbReference>
<evidence type="ECO:0000256" key="1">
    <source>
        <dbReference type="SAM" id="Phobius"/>
    </source>
</evidence>
<evidence type="ECO:0000313" key="2">
    <source>
        <dbReference type="EMBL" id="BCA28214.1"/>
    </source>
</evidence>
<feature type="transmembrane region" description="Helical" evidence="1">
    <location>
        <begin position="117"/>
        <end position="142"/>
    </location>
</feature>